<feature type="region of interest" description="Disordered" evidence="1">
    <location>
        <begin position="135"/>
        <end position="161"/>
    </location>
</feature>
<feature type="compositionally biased region" description="Polar residues" evidence="1">
    <location>
        <begin position="145"/>
        <end position="155"/>
    </location>
</feature>
<sequence>MSFARMCLHNHKMSGSALNDIQSTPSDQVASSLSSSSHYGPAPADALALAPPAKRKRQYNRRPTNRSTARKRPRGPGGRFLGRETVSLELAPEAEAESDPVGDAGANQDDESAVLAVLAITTNSQASDLGCDPILDEQPLPPSPTSASFFETSGKATDDSCAKDVVSSPLFAYNGMSSTVTPAGHALNGTGIALGRV</sequence>
<feature type="region of interest" description="Disordered" evidence="1">
    <location>
        <begin position="16"/>
        <end position="81"/>
    </location>
</feature>
<evidence type="ECO:0000256" key="1">
    <source>
        <dbReference type="SAM" id="MobiDB-lite"/>
    </source>
</evidence>
<evidence type="ECO:0000313" key="2">
    <source>
        <dbReference type="EMBL" id="ORZ37609.1"/>
    </source>
</evidence>
<gene>
    <name evidence="2" type="ORF">BCR44DRAFT_1430535</name>
</gene>
<protein>
    <submittedName>
        <fullName evidence="2">Uncharacterized protein</fullName>
    </submittedName>
</protein>
<evidence type="ECO:0000313" key="3">
    <source>
        <dbReference type="Proteomes" id="UP000193411"/>
    </source>
</evidence>
<keyword evidence="3" id="KW-1185">Reference proteome</keyword>
<proteinExistence type="predicted"/>
<feature type="compositionally biased region" description="Low complexity" evidence="1">
    <location>
        <begin position="31"/>
        <end position="52"/>
    </location>
</feature>
<dbReference type="EMBL" id="MCFL01000012">
    <property type="protein sequence ID" value="ORZ37609.1"/>
    <property type="molecule type" value="Genomic_DNA"/>
</dbReference>
<feature type="compositionally biased region" description="Polar residues" evidence="1">
    <location>
        <begin position="16"/>
        <end position="30"/>
    </location>
</feature>
<feature type="region of interest" description="Disordered" evidence="1">
    <location>
        <begin position="90"/>
        <end position="109"/>
    </location>
</feature>
<reference evidence="2 3" key="1">
    <citation type="submission" date="2016-07" db="EMBL/GenBank/DDBJ databases">
        <title>Pervasive Adenine N6-methylation of Active Genes in Fungi.</title>
        <authorList>
            <consortium name="DOE Joint Genome Institute"/>
            <person name="Mondo S.J."/>
            <person name="Dannebaum R.O."/>
            <person name="Kuo R.C."/>
            <person name="Labutti K."/>
            <person name="Haridas S."/>
            <person name="Kuo A."/>
            <person name="Salamov A."/>
            <person name="Ahrendt S.R."/>
            <person name="Lipzen A."/>
            <person name="Sullivan W."/>
            <person name="Andreopoulos W.B."/>
            <person name="Clum A."/>
            <person name="Lindquist E."/>
            <person name="Daum C."/>
            <person name="Ramamoorthy G.K."/>
            <person name="Gryganskyi A."/>
            <person name="Culley D."/>
            <person name="Magnuson J.K."/>
            <person name="James T.Y."/>
            <person name="O'Malley M.A."/>
            <person name="Stajich J.E."/>
            <person name="Spatafora J.W."/>
            <person name="Visel A."/>
            <person name="Grigoriev I.V."/>
        </authorList>
    </citation>
    <scope>NUCLEOTIDE SEQUENCE [LARGE SCALE GENOMIC DNA]</scope>
    <source>
        <strain evidence="2 3">PL171</strain>
    </source>
</reference>
<dbReference type="AlphaFoldDB" id="A0A1Y2HSV2"/>
<organism evidence="2 3">
    <name type="scientific">Catenaria anguillulae PL171</name>
    <dbReference type="NCBI Taxonomy" id="765915"/>
    <lineage>
        <taxon>Eukaryota</taxon>
        <taxon>Fungi</taxon>
        <taxon>Fungi incertae sedis</taxon>
        <taxon>Blastocladiomycota</taxon>
        <taxon>Blastocladiomycetes</taxon>
        <taxon>Blastocladiales</taxon>
        <taxon>Catenariaceae</taxon>
        <taxon>Catenaria</taxon>
    </lineage>
</organism>
<name>A0A1Y2HSV2_9FUNG</name>
<feature type="compositionally biased region" description="Basic residues" evidence="1">
    <location>
        <begin position="53"/>
        <end position="74"/>
    </location>
</feature>
<comment type="caution">
    <text evidence="2">The sequence shown here is derived from an EMBL/GenBank/DDBJ whole genome shotgun (WGS) entry which is preliminary data.</text>
</comment>
<accession>A0A1Y2HSV2</accession>
<dbReference type="Proteomes" id="UP000193411">
    <property type="component" value="Unassembled WGS sequence"/>
</dbReference>